<evidence type="ECO:0000256" key="9">
    <source>
        <dbReference type="ARBA" id="ARBA00023128"/>
    </source>
</evidence>
<keyword evidence="9" id="KW-0496">Mitochondrion</keyword>
<organism evidence="15 16">
    <name type="scientific">Drosophila yakuba</name>
    <name type="common">Fruit fly</name>
    <dbReference type="NCBI Taxonomy" id="7245"/>
    <lineage>
        <taxon>Eukaryota</taxon>
        <taxon>Metazoa</taxon>
        <taxon>Ecdysozoa</taxon>
        <taxon>Arthropoda</taxon>
        <taxon>Hexapoda</taxon>
        <taxon>Insecta</taxon>
        <taxon>Pterygota</taxon>
        <taxon>Neoptera</taxon>
        <taxon>Endopterygota</taxon>
        <taxon>Diptera</taxon>
        <taxon>Brachycera</taxon>
        <taxon>Muscomorpha</taxon>
        <taxon>Ephydroidea</taxon>
        <taxon>Drosophilidae</taxon>
        <taxon>Drosophila</taxon>
        <taxon>Sophophora</taxon>
    </lineage>
</organism>
<dbReference type="EMBL" id="CM000158">
    <property type="protein sequence ID" value="EDW92585.2"/>
    <property type="molecule type" value="Genomic_DNA"/>
</dbReference>
<evidence type="ECO:0000256" key="6">
    <source>
        <dbReference type="ARBA" id="ARBA00022660"/>
    </source>
</evidence>
<dbReference type="Proteomes" id="UP000002282">
    <property type="component" value="Chromosome 2R"/>
</dbReference>
<dbReference type="Pfam" id="PF06747">
    <property type="entry name" value="CHCH"/>
    <property type="match status" value="1"/>
</dbReference>
<evidence type="ECO:0000256" key="13">
    <source>
        <dbReference type="SAM" id="MobiDB-lite"/>
    </source>
</evidence>
<gene>
    <name evidence="15" type="primary">Dyak\GE14435</name>
    <name evidence="15" type="synonym">Dyak\CG3683</name>
    <name evidence="15" type="synonym">dyak_GLEANR_14556</name>
    <name evidence="15" type="synonym">GE14435</name>
    <name evidence="15" type="ORF">Dyak_GE14435</name>
</gene>
<feature type="region of interest" description="Disordered" evidence="13">
    <location>
        <begin position="174"/>
        <end position="202"/>
    </location>
</feature>
<keyword evidence="10" id="KW-1015">Disulfide bond</keyword>
<dbReference type="KEGG" id="dya:Dyak_GE14435"/>
<dbReference type="GO" id="GO:0006120">
    <property type="term" value="P:mitochondrial electron transport, NADH to ubiquinone"/>
    <property type="evidence" value="ECO:0007669"/>
    <property type="project" value="InterPro"/>
</dbReference>
<evidence type="ECO:0000256" key="4">
    <source>
        <dbReference type="ARBA" id="ARBA00016384"/>
    </source>
</evidence>
<evidence type="ECO:0000256" key="10">
    <source>
        <dbReference type="ARBA" id="ARBA00023157"/>
    </source>
</evidence>
<reference evidence="15 16" key="1">
    <citation type="journal article" date="2007" name="Nature">
        <title>Evolution of genes and genomes on the Drosophila phylogeny.</title>
        <authorList>
            <consortium name="Drosophila 12 Genomes Consortium"/>
            <person name="Clark A.G."/>
            <person name="Eisen M.B."/>
            <person name="Smith D.R."/>
            <person name="Bergman C.M."/>
            <person name="Oliver B."/>
            <person name="Markow T.A."/>
            <person name="Kaufman T.C."/>
            <person name="Kellis M."/>
            <person name="Gelbart W."/>
            <person name="Iyer V.N."/>
            <person name="Pollard D.A."/>
            <person name="Sackton T.B."/>
            <person name="Larracuente A.M."/>
            <person name="Singh N.D."/>
            <person name="Abad J.P."/>
            <person name="Abt D.N."/>
            <person name="Adryan B."/>
            <person name="Aguade M."/>
            <person name="Akashi H."/>
            <person name="Anderson W.W."/>
            <person name="Aquadro C.F."/>
            <person name="Ardell D.H."/>
            <person name="Arguello R."/>
            <person name="Artieri C.G."/>
            <person name="Barbash D.A."/>
            <person name="Barker D."/>
            <person name="Barsanti P."/>
            <person name="Batterham P."/>
            <person name="Batzoglou S."/>
            <person name="Begun D."/>
            <person name="Bhutkar A."/>
            <person name="Blanco E."/>
            <person name="Bosak S.A."/>
            <person name="Bradley R.K."/>
            <person name="Brand A.D."/>
            <person name="Brent M.R."/>
            <person name="Brooks A.N."/>
            <person name="Brown R.H."/>
            <person name="Butlin R.K."/>
            <person name="Caggese C."/>
            <person name="Calvi B.R."/>
            <person name="Bernardo de Carvalho A."/>
            <person name="Caspi A."/>
            <person name="Castrezana S."/>
            <person name="Celniker S.E."/>
            <person name="Chang J.L."/>
            <person name="Chapple C."/>
            <person name="Chatterji S."/>
            <person name="Chinwalla A."/>
            <person name="Civetta A."/>
            <person name="Clifton S.W."/>
            <person name="Comeron J.M."/>
            <person name="Costello J.C."/>
            <person name="Coyne J.A."/>
            <person name="Daub J."/>
            <person name="David R.G."/>
            <person name="Delcher A.L."/>
            <person name="Delehaunty K."/>
            <person name="Do C.B."/>
            <person name="Ebling H."/>
            <person name="Edwards K."/>
            <person name="Eickbush T."/>
            <person name="Evans J.D."/>
            <person name="Filipski A."/>
            <person name="Findeiss S."/>
            <person name="Freyhult E."/>
            <person name="Fulton L."/>
            <person name="Fulton R."/>
            <person name="Garcia A.C."/>
            <person name="Gardiner A."/>
            <person name="Garfield D.A."/>
            <person name="Garvin B.E."/>
            <person name="Gibson G."/>
            <person name="Gilbert D."/>
            <person name="Gnerre S."/>
            <person name="Godfrey J."/>
            <person name="Good R."/>
            <person name="Gotea V."/>
            <person name="Gravely B."/>
            <person name="Greenberg A.J."/>
            <person name="Griffiths-Jones S."/>
            <person name="Gross S."/>
            <person name="Guigo R."/>
            <person name="Gustafson E.A."/>
            <person name="Haerty W."/>
            <person name="Hahn M.W."/>
            <person name="Halligan D.L."/>
            <person name="Halpern A.L."/>
            <person name="Halter G.M."/>
            <person name="Han M.V."/>
            <person name="Heger A."/>
            <person name="Hillier L."/>
            <person name="Hinrichs A.S."/>
            <person name="Holmes I."/>
            <person name="Hoskins R.A."/>
            <person name="Hubisz M.J."/>
            <person name="Hultmark D."/>
            <person name="Huntley M.A."/>
            <person name="Jaffe D.B."/>
            <person name="Jagadeeshan S."/>
            <person name="Jeck W.R."/>
            <person name="Johnson J."/>
            <person name="Jones C.D."/>
            <person name="Jordan W.C."/>
            <person name="Karpen G.H."/>
            <person name="Kataoka E."/>
            <person name="Keightley P.D."/>
            <person name="Kheradpour P."/>
            <person name="Kirkness E.F."/>
            <person name="Koerich L.B."/>
            <person name="Kristiansen K."/>
            <person name="Kudrna D."/>
            <person name="Kulathinal R.J."/>
            <person name="Kumar S."/>
            <person name="Kwok R."/>
            <person name="Lander E."/>
            <person name="Langley C.H."/>
            <person name="Lapoint R."/>
            <person name="Lazzaro B.P."/>
            <person name="Lee S.J."/>
            <person name="Levesque L."/>
            <person name="Li R."/>
            <person name="Lin C.F."/>
            <person name="Lin M.F."/>
            <person name="Lindblad-Toh K."/>
            <person name="Llopart A."/>
            <person name="Long M."/>
            <person name="Low L."/>
            <person name="Lozovsky E."/>
            <person name="Lu J."/>
            <person name="Luo M."/>
            <person name="Machado C.A."/>
            <person name="Makalowski W."/>
            <person name="Marzo M."/>
            <person name="Matsuda M."/>
            <person name="Matzkin L."/>
            <person name="McAllister B."/>
            <person name="McBride C.S."/>
            <person name="McKernan B."/>
            <person name="McKernan K."/>
            <person name="Mendez-Lago M."/>
            <person name="Minx P."/>
            <person name="Mollenhauer M.U."/>
            <person name="Montooth K."/>
            <person name="Mount S.M."/>
            <person name="Mu X."/>
            <person name="Myers E."/>
            <person name="Negre B."/>
            <person name="Newfeld S."/>
            <person name="Nielsen R."/>
            <person name="Noor M.A."/>
            <person name="O'Grady P."/>
            <person name="Pachter L."/>
            <person name="Papaceit M."/>
            <person name="Parisi M.J."/>
            <person name="Parisi M."/>
            <person name="Parts L."/>
            <person name="Pedersen J.S."/>
            <person name="Pesole G."/>
            <person name="Phillippy A.M."/>
            <person name="Ponting C.P."/>
            <person name="Pop M."/>
            <person name="Porcelli D."/>
            <person name="Powell J.R."/>
            <person name="Prohaska S."/>
            <person name="Pruitt K."/>
            <person name="Puig M."/>
            <person name="Quesneville H."/>
            <person name="Ram K.R."/>
            <person name="Rand D."/>
            <person name="Rasmussen M.D."/>
            <person name="Reed L.K."/>
            <person name="Reenan R."/>
            <person name="Reily A."/>
            <person name="Remington K.A."/>
            <person name="Rieger T.T."/>
            <person name="Ritchie M.G."/>
            <person name="Robin C."/>
            <person name="Rogers Y.H."/>
            <person name="Rohde C."/>
            <person name="Rozas J."/>
            <person name="Rubenfield M.J."/>
            <person name="Ruiz A."/>
            <person name="Russo S."/>
            <person name="Salzberg S.L."/>
            <person name="Sanchez-Gracia A."/>
            <person name="Saranga D.J."/>
            <person name="Sato H."/>
            <person name="Schaeffer S.W."/>
            <person name="Schatz M.C."/>
            <person name="Schlenke T."/>
            <person name="Schwartz R."/>
            <person name="Segarra C."/>
            <person name="Singh R.S."/>
            <person name="Sirot L."/>
            <person name="Sirota M."/>
            <person name="Sisneros N.B."/>
            <person name="Smith C.D."/>
            <person name="Smith T.F."/>
            <person name="Spieth J."/>
            <person name="Stage D.E."/>
            <person name="Stark A."/>
            <person name="Stephan W."/>
            <person name="Strausberg R.L."/>
            <person name="Strempel S."/>
            <person name="Sturgill D."/>
            <person name="Sutton G."/>
            <person name="Sutton G.G."/>
            <person name="Tao W."/>
            <person name="Teichmann S."/>
            <person name="Tobari Y.N."/>
            <person name="Tomimura Y."/>
            <person name="Tsolas J.M."/>
            <person name="Valente V.L."/>
            <person name="Venter E."/>
            <person name="Venter J.C."/>
            <person name="Vicario S."/>
            <person name="Vieira F.G."/>
            <person name="Vilella A.J."/>
            <person name="Villasante A."/>
            <person name="Walenz B."/>
            <person name="Wang J."/>
            <person name="Wasserman M."/>
            <person name="Watts T."/>
            <person name="Wilson D."/>
            <person name="Wilson R.K."/>
            <person name="Wing R.A."/>
            <person name="Wolfner M.F."/>
            <person name="Wong A."/>
            <person name="Wong G.K."/>
            <person name="Wu C.I."/>
            <person name="Wu G."/>
            <person name="Yamamoto D."/>
            <person name="Yang H.P."/>
            <person name="Yang S.P."/>
            <person name="Yorke J.A."/>
            <person name="Yoshida K."/>
            <person name="Zdobnov E."/>
            <person name="Zhang P."/>
            <person name="Zhang Y."/>
            <person name="Zimin A.V."/>
            <person name="Baldwin J."/>
            <person name="Abdouelleil A."/>
            <person name="Abdulkadir J."/>
            <person name="Abebe A."/>
            <person name="Abera B."/>
            <person name="Abreu J."/>
            <person name="Acer S.C."/>
            <person name="Aftuck L."/>
            <person name="Alexander A."/>
            <person name="An P."/>
            <person name="Anderson E."/>
            <person name="Anderson S."/>
            <person name="Arachi H."/>
            <person name="Azer M."/>
            <person name="Bachantsang P."/>
            <person name="Barry A."/>
            <person name="Bayul T."/>
            <person name="Berlin A."/>
            <person name="Bessette D."/>
            <person name="Bloom T."/>
            <person name="Blye J."/>
            <person name="Boguslavskiy L."/>
            <person name="Bonnet C."/>
            <person name="Boukhgalter B."/>
            <person name="Bourzgui I."/>
            <person name="Brown A."/>
            <person name="Cahill P."/>
            <person name="Channer S."/>
            <person name="Cheshatsang Y."/>
            <person name="Chuda L."/>
            <person name="Citroen M."/>
            <person name="Collymore A."/>
            <person name="Cooke P."/>
            <person name="Costello M."/>
            <person name="D'Aco K."/>
            <person name="Daza R."/>
            <person name="De Haan G."/>
            <person name="DeGray S."/>
            <person name="DeMaso C."/>
            <person name="Dhargay N."/>
            <person name="Dooley K."/>
            <person name="Dooley E."/>
            <person name="Doricent M."/>
            <person name="Dorje P."/>
            <person name="Dorjee K."/>
            <person name="Dupes A."/>
            <person name="Elong R."/>
            <person name="Falk J."/>
            <person name="Farina A."/>
            <person name="Faro S."/>
            <person name="Ferguson D."/>
            <person name="Fisher S."/>
            <person name="Foley C.D."/>
            <person name="Franke A."/>
            <person name="Friedrich D."/>
            <person name="Gadbois L."/>
            <person name="Gearin G."/>
            <person name="Gearin C.R."/>
            <person name="Giannoukos G."/>
            <person name="Goode T."/>
            <person name="Graham J."/>
            <person name="Grandbois E."/>
            <person name="Grewal S."/>
            <person name="Gyaltsen K."/>
            <person name="Hafez N."/>
            <person name="Hagos B."/>
            <person name="Hall J."/>
            <person name="Henson C."/>
            <person name="Hollinger A."/>
            <person name="Honan T."/>
            <person name="Huard M.D."/>
            <person name="Hughes L."/>
            <person name="Hurhula B."/>
            <person name="Husby M.E."/>
            <person name="Kamat A."/>
            <person name="Kanga B."/>
            <person name="Kashin S."/>
            <person name="Khazanovich D."/>
            <person name="Kisner P."/>
            <person name="Lance K."/>
            <person name="Lara M."/>
            <person name="Lee W."/>
            <person name="Lennon N."/>
            <person name="Letendre F."/>
            <person name="LeVine R."/>
            <person name="Lipovsky A."/>
            <person name="Liu X."/>
            <person name="Liu J."/>
            <person name="Liu S."/>
            <person name="Lokyitsang T."/>
            <person name="Lokyitsang Y."/>
            <person name="Lubonja R."/>
            <person name="Lui A."/>
            <person name="MacDonald P."/>
            <person name="Magnisalis V."/>
            <person name="Maru K."/>
            <person name="Matthews C."/>
            <person name="McCusker W."/>
            <person name="McDonough S."/>
            <person name="Mehta T."/>
            <person name="Meldrim J."/>
            <person name="Meneus L."/>
            <person name="Mihai O."/>
            <person name="Mihalev A."/>
            <person name="Mihova T."/>
            <person name="Mittelman R."/>
            <person name="Mlenga V."/>
            <person name="Montmayeur A."/>
            <person name="Mulrain L."/>
            <person name="Navidi A."/>
            <person name="Naylor J."/>
            <person name="Negash T."/>
            <person name="Nguyen T."/>
            <person name="Nguyen N."/>
            <person name="Nicol R."/>
            <person name="Norbu C."/>
            <person name="Norbu N."/>
            <person name="Novod N."/>
            <person name="O'Neill B."/>
            <person name="Osman S."/>
            <person name="Markiewicz E."/>
            <person name="Oyono O.L."/>
            <person name="Patti C."/>
            <person name="Phunkhang P."/>
            <person name="Pierre F."/>
            <person name="Priest M."/>
            <person name="Raghuraman S."/>
            <person name="Rege F."/>
            <person name="Reyes R."/>
            <person name="Rise C."/>
            <person name="Rogov P."/>
            <person name="Ross K."/>
            <person name="Ryan E."/>
            <person name="Settipalli S."/>
            <person name="Shea T."/>
            <person name="Sherpa N."/>
            <person name="Shi L."/>
            <person name="Shih D."/>
            <person name="Sparrow T."/>
            <person name="Spaulding J."/>
            <person name="Stalker J."/>
            <person name="Stange-Thomann N."/>
            <person name="Stavropoulos S."/>
            <person name="Stone C."/>
            <person name="Strader C."/>
            <person name="Tesfaye S."/>
            <person name="Thomson T."/>
            <person name="Thoulutsang Y."/>
            <person name="Thoulutsang D."/>
            <person name="Topham K."/>
            <person name="Topping I."/>
            <person name="Tsamla T."/>
            <person name="Vassiliev H."/>
            <person name="Vo A."/>
            <person name="Wangchuk T."/>
            <person name="Wangdi T."/>
            <person name="Weiand M."/>
            <person name="Wilkinson J."/>
            <person name="Wilson A."/>
            <person name="Yadav S."/>
            <person name="Young G."/>
            <person name="Yu Q."/>
            <person name="Zembek L."/>
            <person name="Zhong D."/>
            <person name="Zimmer A."/>
            <person name="Zwirko Z."/>
            <person name="Jaffe D.B."/>
            <person name="Alvarez P."/>
            <person name="Brockman W."/>
            <person name="Butler J."/>
            <person name="Chin C."/>
            <person name="Gnerre S."/>
            <person name="Grabherr M."/>
            <person name="Kleber M."/>
            <person name="Mauceli E."/>
            <person name="MacCallum I."/>
        </authorList>
    </citation>
    <scope>NUCLEOTIDE SEQUENCE [LARGE SCALE GENOMIC DNA]</scope>
    <source>
        <strain evidence="16">Tai18E2 / Tucson 14021-0261.01</strain>
    </source>
</reference>
<comment type="function">
    <text evidence="1">Accessory subunit of the mitochondrial membrane respiratory chain NADH dehydrogenase (Complex I), that is believed not to be involved in catalysis. Complex I functions in the transfer of electrons from NADH to the respiratory chain. The immediate electron acceptor for the enzyme is believed to be ubiquinone.</text>
</comment>
<reference evidence="15 16" key="2">
    <citation type="journal article" date="2007" name="PLoS Biol.">
        <title>Principles of genome evolution in the Drosophila melanogaster species group.</title>
        <authorList>
            <person name="Ranz J.M."/>
            <person name="Maurin D."/>
            <person name="Chan Y.S."/>
            <person name="von Grotthuss M."/>
            <person name="Hillier L.W."/>
            <person name="Roote J."/>
            <person name="Ashburner M."/>
            <person name="Bergman C.M."/>
        </authorList>
    </citation>
    <scope>NUCLEOTIDE SEQUENCE [LARGE SCALE GENOMIC DNA]</scope>
    <source>
        <strain evidence="16">Tai18E2 / Tucson 14021-0261.01</strain>
    </source>
</reference>
<evidence type="ECO:0000256" key="5">
    <source>
        <dbReference type="ARBA" id="ARBA00022448"/>
    </source>
</evidence>
<evidence type="ECO:0000256" key="11">
    <source>
        <dbReference type="ARBA" id="ARBA00030127"/>
    </source>
</evidence>
<evidence type="ECO:0000256" key="8">
    <source>
        <dbReference type="ARBA" id="ARBA00022982"/>
    </source>
</evidence>
<name>B4PBF3_DROYA</name>
<evidence type="ECO:0000313" key="15">
    <source>
        <dbReference type="EMBL" id="EDW92585.2"/>
    </source>
</evidence>
<keyword evidence="7" id="KW-0677">Repeat</keyword>
<evidence type="ECO:0000259" key="14">
    <source>
        <dbReference type="Pfam" id="PF06747"/>
    </source>
</evidence>
<accession>B4PBF3</accession>
<dbReference type="InterPro" id="IPR016680">
    <property type="entry name" value="NDUFA8"/>
</dbReference>
<feature type="domain" description="CHCH" evidence="14">
    <location>
        <begin position="115"/>
        <end position="150"/>
    </location>
</feature>
<keyword evidence="16" id="KW-1185">Reference proteome</keyword>
<dbReference type="HOGENOM" id="CLU_081931_2_0_1"/>
<dbReference type="InterPro" id="IPR010625">
    <property type="entry name" value="CHCH"/>
</dbReference>
<evidence type="ECO:0000256" key="2">
    <source>
        <dbReference type="ARBA" id="ARBA00004173"/>
    </source>
</evidence>
<comment type="similarity">
    <text evidence="3">Belongs to the complex I NDUFA8 subunit family.</text>
</comment>
<proteinExistence type="inferred from homology"/>
<dbReference type="GO" id="GO:0045271">
    <property type="term" value="C:respiratory chain complex I"/>
    <property type="evidence" value="ECO:0007669"/>
    <property type="project" value="EnsemblMetazoa"/>
</dbReference>
<dbReference type="PROSITE" id="PS51808">
    <property type="entry name" value="CHCH"/>
    <property type="match status" value="1"/>
</dbReference>
<dbReference type="eggNOG" id="KOG3458">
    <property type="taxonomic scope" value="Eukaryota"/>
</dbReference>
<evidence type="ECO:0000313" key="16">
    <source>
        <dbReference type="Proteomes" id="UP000002282"/>
    </source>
</evidence>
<keyword evidence="5" id="KW-0813">Transport</keyword>
<dbReference type="PANTHER" id="PTHR13344">
    <property type="entry name" value="NADH-UBIQUINONE OXIDOREDUCTASE"/>
    <property type="match status" value="1"/>
</dbReference>
<comment type="subcellular location">
    <subcellularLocation>
        <location evidence="2">Mitochondrion</location>
    </subcellularLocation>
</comment>
<keyword evidence="8" id="KW-0249">Electron transport</keyword>
<evidence type="ECO:0000256" key="7">
    <source>
        <dbReference type="ARBA" id="ARBA00022737"/>
    </source>
</evidence>
<dbReference type="OrthoDB" id="276296at2759"/>
<dbReference type="PANTHER" id="PTHR13344:SF0">
    <property type="entry name" value="NADH DEHYDROGENASE [UBIQUINONE] 1 ALPHA SUBCOMPLEX SUBUNIT 8"/>
    <property type="match status" value="1"/>
</dbReference>
<sequence>MDIRIDSYASAALVKISCCVVGKRFRLIAQDCSAIMVITNNTTLPEESELNVQELNLSSAALRAGSFHLGKQCEQANNEFMLCRQELDDPRACLAEGRAVTSCALDFFRKVKKSCHEEFTQYATCLDKSSGTMAFSHCRKTQGVFDKCIKDNFDWDRPSYGYFSRAKIVKSAREAPKKEEKVSYPDATPGLPEDYPKPPAKYGSRFHWLE</sequence>
<keyword evidence="6" id="KW-0679">Respiratory chain</keyword>
<evidence type="ECO:0000256" key="3">
    <source>
        <dbReference type="ARBA" id="ARBA00010705"/>
    </source>
</evidence>
<evidence type="ECO:0000256" key="12">
    <source>
        <dbReference type="ARBA" id="ARBA00030761"/>
    </source>
</evidence>
<feature type="compositionally biased region" description="Basic and acidic residues" evidence="13">
    <location>
        <begin position="174"/>
        <end position="183"/>
    </location>
</feature>
<dbReference type="AlphaFoldDB" id="B4PBF3"/>
<dbReference type="GO" id="GO:0005739">
    <property type="term" value="C:mitochondrion"/>
    <property type="evidence" value="ECO:0007669"/>
    <property type="project" value="UniProtKB-SubCell"/>
</dbReference>
<evidence type="ECO:0000256" key="1">
    <source>
        <dbReference type="ARBA" id="ARBA00003195"/>
    </source>
</evidence>
<protein>
    <recommendedName>
        <fullName evidence="4">NADH dehydrogenase [ubiquinone] 1 alpha subcomplex subunit 8</fullName>
    </recommendedName>
    <alternativeName>
        <fullName evidence="11">Complex I-19kD</fullName>
    </alternativeName>
    <alternativeName>
        <fullName evidence="12">NADH-ubiquinone oxidoreductase 19 kDa subunit</fullName>
    </alternativeName>
</protein>